<dbReference type="PANTHER" id="PTHR21284:SF12">
    <property type="entry name" value="EG:80H7.2 PROTEIN"/>
    <property type="match status" value="1"/>
</dbReference>
<proteinExistence type="predicted"/>
<dbReference type="PANTHER" id="PTHR21284">
    <property type="entry name" value="EG:80H7.2 PROTEIN"/>
    <property type="match status" value="1"/>
</dbReference>
<name>V3YYD9_LOTGI</name>
<dbReference type="GO" id="GO:0016020">
    <property type="term" value="C:membrane"/>
    <property type="evidence" value="ECO:0007669"/>
    <property type="project" value="UniProtKB-SubCell"/>
</dbReference>
<organism evidence="6 7">
    <name type="scientific">Lottia gigantea</name>
    <name type="common">Giant owl limpet</name>
    <dbReference type="NCBI Taxonomy" id="225164"/>
    <lineage>
        <taxon>Eukaryota</taxon>
        <taxon>Metazoa</taxon>
        <taxon>Spiralia</taxon>
        <taxon>Lophotrochozoa</taxon>
        <taxon>Mollusca</taxon>
        <taxon>Gastropoda</taxon>
        <taxon>Patellogastropoda</taxon>
        <taxon>Lottioidea</taxon>
        <taxon>Lottiidae</taxon>
        <taxon>Lottia</taxon>
    </lineage>
</organism>
<gene>
    <name evidence="6" type="ORF">LOTGIDRAFT_169568</name>
</gene>
<evidence type="ECO:0000256" key="5">
    <source>
        <dbReference type="SAM" id="Phobius"/>
    </source>
</evidence>
<dbReference type="EMBL" id="KB203771">
    <property type="protein sequence ID" value="ESO83158.1"/>
    <property type="molecule type" value="Genomic_DNA"/>
</dbReference>
<dbReference type="OMA" id="CGDMERI"/>
<dbReference type="Gene3D" id="1.20.140.150">
    <property type="match status" value="1"/>
</dbReference>
<dbReference type="Pfam" id="PF00822">
    <property type="entry name" value="PMP22_Claudin"/>
    <property type="match status" value="1"/>
</dbReference>
<evidence type="ECO:0000256" key="2">
    <source>
        <dbReference type="ARBA" id="ARBA00022692"/>
    </source>
</evidence>
<keyword evidence="7" id="KW-1185">Reference proteome</keyword>
<evidence type="ECO:0000313" key="7">
    <source>
        <dbReference type="Proteomes" id="UP000030746"/>
    </source>
</evidence>
<evidence type="ECO:0000256" key="4">
    <source>
        <dbReference type="ARBA" id="ARBA00023136"/>
    </source>
</evidence>
<keyword evidence="4 5" id="KW-0472">Membrane</keyword>
<dbReference type="InterPro" id="IPR004031">
    <property type="entry name" value="PMP22/EMP/MP20/Claudin"/>
</dbReference>
<keyword evidence="3 5" id="KW-1133">Transmembrane helix</keyword>
<feature type="transmembrane region" description="Helical" evidence="5">
    <location>
        <begin position="6"/>
        <end position="22"/>
    </location>
</feature>
<evidence type="ECO:0000313" key="6">
    <source>
        <dbReference type="EMBL" id="ESO83158.1"/>
    </source>
</evidence>
<comment type="subcellular location">
    <subcellularLocation>
        <location evidence="1">Membrane</location>
        <topology evidence="1">Multi-pass membrane protein</topology>
    </subcellularLocation>
</comment>
<dbReference type="CTD" id="20241173"/>
<dbReference type="GeneID" id="20241173"/>
<protein>
    <submittedName>
        <fullName evidence="6">Uncharacterized protein</fullName>
    </submittedName>
</protein>
<feature type="transmembrane region" description="Helical" evidence="5">
    <location>
        <begin position="168"/>
        <end position="189"/>
    </location>
</feature>
<feature type="transmembrane region" description="Helical" evidence="5">
    <location>
        <begin position="29"/>
        <end position="46"/>
    </location>
</feature>
<dbReference type="HOGENOM" id="CLU_1257327_0_0_1"/>
<dbReference type="Proteomes" id="UP000030746">
    <property type="component" value="Unassembled WGS sequence"/>
</dbReference>
<accession>V3YYD9</accession>
<evidence type="ECO:0000256" key="1">
    <source>
        <dbReference type="ARBA" id="ARBA00004141"/>
    </source>
</evidence>
<sequence length="220" mass="24503">MASNASINAIYFLILNIVLVSFRINRYRYVFGLGLNVLSIATPHWLRSRYVGHHKGPSYDIGIFQHCEIEEKSCGGLDGIHTMINPSDIAWFSVIQATFILSVIGCLLSTVMAIFFLIKIFDTSKSGYKLISVTQLLTLTSQLIALTLFGMDCVDMFAFDGHVVQLSWAYYCAAVACGFIFLSSIMHAMEASRAVEVIKNVHHRLAGLTSNYTLFVDQDP</sequence>
<keyword evidence="2 5" id="KW-0812">Transmembrane</keyword>
<reference evidence="6 7" key="1">
    <citation type="journal article" date="2013" name="Nature">
        <title>Insights into bilaterian evolution from three spiralian genomes.</title>
        <authorList>
            <person name="Simakov O."/>
            <person name="Marletaz F."/>
            <person name="Cho S.J."/>
            <person name="Edsinger-Gonzales E."/>
            <person name="Havlak P."/>
            <person name="Hellsten U."/>
            <person name="Kuo D.H."/>
            <person name="Larsson T."/>
            <person name="Lv J."/>
            <person name="Arendt D."/>
            <person name="Savage R."/>
            <person name="Osoegawa K."/>
            <person name="de Jong P."/>
            <person name="Grimwood J."/>
            <person name="Chapman J.A."/>
            <person name="Shapiro H."/>
            <person name="Aerts A."/>
            <person name="Otillar R.P."/>
            <person name="Terry A.Y."/>
            <person name="Boore J.L."/>
            <person name="Grigoriev I.V."/>
            <person name="Lindberg D.R."/>
            <person name="Seaver E.C."/>
            <person name="Weisblat D.A."/>
            <person name="Putnam N.H."/>
            <person name="Rokhsar D.S."/>
        </authorList>
    </citation>
    <scope>NUCLEOTIDE SEQUENCE [LARGE SCALE GENOMIC DNA]</scope>
</reference>
<feature type="transmembrane region" description="Helical" evidence="5">
    <location>
        <begin position="89"/>
        <end position="118"/>
    </location>
</feature>
<evidence type="ECO:0000256" key="3">
    <source>
        <dbReference type="ARBA" id="ARBA00022989"/>
    </source>
</evidence>
<dbReference type="RefSeq" id="XP_009066108.1">
    <property type="nucleotide sequence ID" value="XM_009067860.1"/>
</dbReference>
<feature type="transmembrane region" description="Helical" evidence="5">
    <location>
        <begin position="130"/>
        <end position="148"/>
    </location>
</feature>
<dbReference type="OrthoDB" id="6101031at2759"/>
<dbReference type="KEGG" id="lgi:LOTGIDRAFT_169568"/>
<dbReference type="AlphaFoldDB" id="V3YYD9"/>